<dbReference type="Pfam" id="PF00616">
    <property type="entry name" value="RasGAP"/>
    <property type="match status" value="1"/>
</dbReference>
<dbReference type="OrthoDB" id="775356at2759"/>
<comment type="caution">
    <text evidence="5">The sequence shown here is derived from an EMBL/GenBank/DDBJ whole genome shotgun (WGS) entry which is preliminary data.</text>
</comment>
<feature type="region of interest" description="Disordered" evidence="2">
    <location>
        <begin position="155"/>
        <end position="185"/>
    </location>
</feature>
<dbReference type="Pfam" id="PF03836">
    <property type="entry name" value="RasGAP_C"/>
    <property type="match status" value="1"/>
</dbReference>
<dbReference type="PROSITE" id="PS50018">
    <property type="entry name" value="RAS_GTPASE_ACTIV_2"/>
    <property type="match status" value="1"/>
</dbReference>
<dbReference type="GO" id="GO:0005096">
    <property type="term" value="F:GTPase activator activity"/>
    <property type="evidence" value="ECO:0007669"/>
    <property type="project" value="TreeGrafter"/>
</dbReference>
<name>A0A9P8PGM5_9ASCO</name>
<feature type="compositionally biased region" description="Polar residues" evidence="2">
    <location>
        <begin position="155"/>
        <end position="172"/>
    </location>
</feature>
<dbReference type="PROSITE" id="PS50021">
    <property type="entry name" value="CH"/>
    <property type="match status" value="1"/>
</dbReference>
<dbReference type="SUPFAM" id="SSF47576">
    <property type="entry name" value="Calponin-homology domain, CH-domain"/>
    <property type="match status" value="1"/>
</dbReference>
<dbReference type="Pfam" id="PF00612">
    <property type="entry name" value="IQ"/>
    <property type="match status" value="1"/>
</dbReference>
<dbReference type="Pfam" id="PF00307">
    <property type="entry name" value="CH"/>
    <property type="match status" value="1"/>
</dbReference>
<dbReference type="InterPro" id="IPR000048">
    <property type="entry name" value="IQ_motif_EF-hand-BS"/>
</dbReference>
<dbReference type="PANTHER" id="PTHR14149:SF14">
    <property type="entry name" value="CALPONIN-HOMOLOGY (CH) DOMAIN-CONTAINING PROTEIN"/>
    <property type="match status" value="1"/>
</dbReference>
<dbReference type="GO" id="GO:0110085">
    <property type="term" value="C:mitotic actomyosin contractile ring"/>
    <property type="evidence" value="ECO:0007669"/>
    <property type="project" value="TreeGrafter"/>
</dbReference>
<dbReference type="InterPro" id="IPR008936">
    <property type="entry name" value="Rho_GTPase_activation_prot"/>
</dbReference>
<dbReference type="CDD" id="cd21206">
    <property type="entry name" value="CH_IQGAP"/>
    <property type="match status" value="1"/>
</dbReference>
<evidence type="ECO:0000313" key="6">
    <source>
        <dbReference type="Proteomes" id="UP000769157"/>
    </source>
</evidence>
<dbReference type="SMART" id="SM00033">
    <property type="entry name" value="CH"/>
    <property type="match status" value="1"/>
</dbReference>
<evidence type="ECO:0000256" key="2">
    <source>
        <dbReference type="SAM" id="MobiDB-lite"/>
    </source>
</evidence>
<dbReference type="InterPro" id="IPR001715">
    <property type="entry name" value="CH_dom"/>
</dbReference>
<dbReference type="GeneID" id="70232613"/>
<dbReference type="CDD" id="cd12206">
    <property type="entry name" value="RasGAP_IQGAP_related"/>
    <property type="match status" value="1"/>
</dbReference>
<organism evidence="5 6">
    <name type="scientific">Ogataea philodendri</name>
    <dbReference type="NCBI Taxonomy" id="1378263"/>
    <lineage>
        <taxon>Eukaryota</taxon>
        <taxon>Fungi</taxon>
        <taxon>Dikarya</taxon>
        <taxon>Ascomycota</taxon>
        <taxon>Saccharomycotina</taxon>
        <taxon>Pichiomycetes</taxon>
        <taxon>Pichiales</taxon>
        <taxon>Pichiaceae</taxon>
        <taxon>Ogataea</taxon>
    </lineage>
</organism>
<feature type="domain" description="Calponin-homology (CH)" evidence="4">
    <location>
        <begin position="198"/>
        <end position="320"/>
    </location>
</feature>
<sequence length="1578" mass="182789">MSMDTSVRKDGKKNLASRYLEAISSPHLSPLKPANSYNTSAPSSPTKRATANLKENENPFKSPQKSSFLDNDSPVKRLIKQKEQDTLQNNASNFIPIPAPFATNKLRSEPLHKPSRSEIKTMGQINSALSNSPSLKNLNKLRNIENKLRKTSRVESQSGKFRLTSDASNANRQLDDEPVKTGSWMDRDRKTTQAYEFLCRVAEIKNWIEDCLEIKIDLQNDSIAEFQEYLRNGILVARLAQKFGFSKTKNIYYGENNAPGTNFKNKSGLYFKFTENVVMFLEFLKSIDLPDMFIFETADLFETKNTPKVIFCLHALSYMMSANKKAPKVRRLEKYDIEEADVKKMQIKIRGLKLPNFKNIDEGVRVNLGDSLTVIEEPEDEILFEEKPNIKVVHQETAQARHLFKEKFEEEEFEMDIDRIEEKYSSMIDSDNGLRLRSASDPKIPTSEDSEVAQLIQLQAVARGTLLRYELFVSKFMLKVFTPDIARFQAIIRGNIARSRKTNTHNSLLANSRSLSVLQAILKNAKREDKYTAVRSRLTEQEASIVRLQSVMRGGILRERNYRDRKALLSRTSSIIKLQAHIRGGLVRHNDGYLVSRMEKNSGKTTRSGIKVSVSCQEHLSTHYLEQDYRLNNFLALCRGKLVRDDVRRTQRELYKNATSVKQLQTVFRGVLQRFYMEVLQEDVQDSEDTVIGLQSDIRGFLLRKRLADREAWFNKPDNVEKIIKLQNLFRASRTKHDYKSLIYEKNPPLKAIKNFIGLLDGPGSEIEDEKKIQKYKDEIVNETKRIEQWELNLNQLGAKIQLLKKNHVSLDELSKFKDEHMNLTGFSNDLNDNLNKSLGSNPEKIVIKPIKTLTRLYEKFFYLLQTKPDYLGHLLTIIDNETAELSLSTGDIEDWVLKCFGYSNFVSPKSTAPCREEYLLMKLILFASNECFEGLESLARLKNFVKSRQTISTRNNKTWENLLMTYVNLPQQRALAKGILSDCVWKVTMDEDASYEPDPQKIYQDLIERDQLEGRMTLKTMEDLDEMDPIDDDETRAQFVKNLSQLREASYAVMKTLGLLVGKVPLYIRAVCRGAYDQLKANYPGESERFYLSAAGSIFLRCYVLPLFINPENYGIDIESMSDDSDHAVRMRENLVHVARVLNQLVLMRPFNSENVYLQPLNPFIEEYIEGVRKILKDLIDVGSIEEAYQRKSIYEDVVSSQKPKLELLKDEISEMLQIVSDNQEELIVHEDDYLHFLLMEIEEYSSFHNKIETKNSLVELYLQPIAESTDPKIVGTKVALLEVKEYLIYIIKIQDGADLLDMLLSEITPSDELRFKELVKQEKANSVIPELGMERRTLRKIHNSTFPQVKKHAIELLLELENNGYITRENGYQAILNEIAHDIKTNKSKKEERERQLKLVVETLTKLKKKERTCSKVYTDYIKDIDRVMMKMQHQTMLKKKPTLFKYFSKQYYHEREMRKKKGYLPKFGSYKYSAKHLMDQRVLLEFCDVSVTSFAMSRISISISCERQGEFSFDISKNSLGVSGHERITMDDLLNLQYEHKKTVKLFDDSVLFDTDHLVSFIFRKFYEVNDNSEK</sequence>
<dbReference type="RefSeq" id="XP_046064302.1">
    <property type="nucleotide sequence ID" value="XM_046207757.1"/>
</dbReference>
<dbReference type="GO" id="GO:1903479">
    <property type="term" value="P:mitotic actomyosin contractile ring assembly actin filament organization"/>
    <property type="evidence" value="ECO:0007669"/>
    <property type="project" value="TreeGrafter"/>
</dbReference>
<dbReference type="SUPFAM" id="SSF143885">
    <property type="entry name" value="RGC domain-like"/>
    <property type="match status" value="1"/>
</dbReference>
<protein>
    <submittedName>
        <fullName evidence="5">Uncharacterized protein</fullName>
    </submittedName>
</protein>
<reference evidence="5" key="2">
    <citation type="submission" date="2021-01" db="EMBL/GenBank/DDBJ databases">
        <authorList>
            <person name="Schikora-Tamarit M.A."/>
        </authorList>
    </citation>
    <scope>NUCLEOTIDE SEQUENCE</scope>
    <source>
        <strain evidence="5">CBS6075</strain>
    </source>
</reference>
<feature type="compositionally biased region" description="Polar residues" evidence="2">
    <location>
        <begin position="35"/>
        <end position="49"/>
    </location>
</feature>
<dbReference type="InterPro" id="IPR036872">
    <property type="entry name" value="CH_dom_sf"/>
</dbReference>
<dbReference type="InterPro" id="IPR001936">
    <property type="entry name" value="RasGAP_dom"/>
</dbReference>
<dbReference type="GO" id="GO:0051015">
    <property type="term" value="F:actin filament binding"/>
    <property type="evidence" value="ECO:0007669"/>
    <property type="project" value="TreeGrafter"/>
</dbReference>
<keyword evidence="6" id="KW-1185">Reference proteome</keyword>
<dbReference type="EMBL" id="JAEUBE010000084">
    <property type="protein sequence ID" value="KAH3670934.1"/>
    <property type="molecule type" value="Genomic_DNA"/>
</dbReference>
<dbReference type="Proteomes" id="UP000769157">
    <property type="component" value="Unassembled WGS sequence"/>
</dbReference>
<dbReference type="Gene3D" id="1.10.506.10">
    <property type="entry name" value="GTPase Activation - p120gap, domain 1"/>
    <property type="match status" value="1"/>
</dbReference>
<feature type="region of interest" description="Disordered" evidence="2">
    <location>
        <begin position="21"/>
        <end position="72"/>
    </location>
</feature>
<keyword evidence="1" id="KW-0175">Coiled coil</keyword>
<evidence type="ECO:0000256" key="1">
    <source>
        <dbReference type="SAM" id="Coils"/>
    </source>
</evidence>
<feature type="coiled-coil region" evidence="1">
    <location>
        <begin position="773"/>
        <end position="807"/>
    </location>
</feature>
<dbReference type="PROSITE" id="PS50096">
    <property type="entry name" value="IQ"/>
    <property type="match status" value="4"/>
</dbReference>
<reference evidence="5" key="1">
    <citation type="journal article" date="2021" name="Open Biol.">
        <title>Shared evolutionary footprints suggest mitochondrial oxidative damage underlies multiple complex I losses in fungi.</title>
        <authorList>
            <person name="Schikora-Tamarit M.A."/>
            <person name="Marcet-Houben M."/>
            <person name="Nosek J."/>
            <person name="Gabaldon T."/>
        </authorList>
    </citation>
    <scope>NUCLEOTIDE SEQUENCE</scope>
    <source>
        <strain evidence="5">CBS6075</strain>
    </source>
</reference>
<dbReference type="GO" id="GO:0005516">
    <property type="term" value="F:calmodulin binding"/>
    <property type="evidence" value="ECO:0007669"/>
    <property type="project" value="TreeGrafter"/>
</dbReference>
<feature type="domain" description="Ras-GAP" evidence="3">
    <location>
        <begin position="955"/>
        <end position="1148"/>
    </location>
</feature>
<dbReference type="SUPFAM" id="SSF48350">
    <property type="entry name" value="GTPase activation domain, GAP"/>
    <property type="match status" value="1"/>
</dbReference>
<proteinExistence type="predicted"/>
<dbReference type="PANTHER" id="PTHR14149">
    <property type="entry name" value="RAS GTPASE-ACTIVATING PROTEIN WITH IQ MOTIF"/>
    <property type="match status" value="1"/>
</dbReference>
<gene>
    <name evidence="5" type="ORF">OGAPHI_000645</name>
</gene>
<dbReference type="InterPro" id="IPR000593">
    <property type="entry name" value="RasGAP_C"/>
</dbReference>
<feature type="compositionally biased region" description="Polar residues" evidence="2">
    <location>
        <begin position="59"/>
        <end position="70"/>
    </location>
</feature>
<accession>A0A9P8PGM5</accession>
<feature type="compositionally biased region" description="Basic and acidic residues" evidence="2">
    <location>
        <begin position="173"/>
        <end position="185"/>
    </location>
</feature>
<evidence type="ECO:0000259" key="4">
    <source>
        <dbReference type="PROSITE" id="PS50021"/>
    </source>
</evidence>
<dbReference type="Gene3D" id="1.10.418.10">
    <property type="entry name" value="Calponin-like domain"/>
    <property type="match status" value="1"/>
</dbReference>
<evidence type="ECO:0000259" key="3">
    <source>
        <dbReference type="PROSITE" id="PS50018"/>
    </source>
</evidence>
<evidence type="ECO:0000313" key="5">
    <source>
        <dbReference type="EMBL" id="KAH3670934.1"/>
    </source>
</evidence>